<protein>
    <submittedName>
        <fullName evidence="9">Uncharacterized protein</fullName>
    </submittedName>
</protein>
<feature type="domain" description="Myb-like" evidence="7">
    <location>
        <begin position="9"/>
        <end position="61"/>
    </location>
</feature>
<dbReference type="EMBL" id="OX451737">
    <property type="protein sequence ID" value="CAI8597615.1"/>
    <property type="molecule type" value="Genomic_DNA"/>
</dbReference>
<dbReference type="SUPFAM" id="SSF46689">
    <property type="entry name" value="Homeodomain-like"/>
    <property type="match status" value="1"/>
</dbReference>
<evidence type="ECO:0000313" key="9">
    <source>
        <dbReference type="EMBL" id="CAI8597615.1"/>
    </source>
</evidence>
<dbReference type="FunFam" id="1.10.10.60:FF:000047">
    <property type="entry name" value="Myb transcription factor"/>
    <property type="match status" value="1"/>
</dbReference>
<dbReference type="GO" id="GO:0005634">
    <property type="term" value="C:nucleus"/>
    <property type="evidence" value="ECO:0007669"/>
    <property type="project" value="UniProtKB-SubCell"/>
</dbReference>
<evidence type="ECO:0000259" key="8">
    <source>
        <dbReference type="PROSITE" id="PS51294"/>
    </source>
</evidence>
<dbReference type="PROSITE" id="PS50090">
    <property type="entry name" value="MYB_LIKE"/>
    <property type="match status" value="2"/>
</dbReference>
<dbReference type="Pfam" id="PF00249">
    <property type="entry name" value="Myb_DNA-binding"/>
    <property type="match status" value="2"/>
</dbReference>
<accession>A0AAV0ZMI7</accession>
<evidence type="ECO:0000256" key="4">
    <source>
        <dbReference type="ARBA" id="ARBA00023125"/>
    </source>
</evidence>
<keyword evidence="5" id="KW-0804">Transcription</keyword>
<dbReference type="SMART" id="SM00717">
    <property type="entry name" value="SANT"/>
    <property type="match status" value="2"/>
</dbReference>
<dbReference type="PANTHER" id="PTHR47997:SF34">
    <property type="entry name" value="TRANSCRIPTION FACTOR MYB86-LIKE"/>
    <property type="match status" value="1"/>
</dbReference>
<evidence type="ECO:0000256" key="3">
    <source>
        <dbReference type="ARBA" id="ARBA00023015"/>
    </source>
</evidence>
<evidence type="ECO:0000313" key="10">
    <source>
        <dbReference type="Proteomes" id="UP001157006"/>
    </source>
</evidence>
<dbReference type="AlphaFoldDB" id="A0AAV0ZMI7"/>
<comment type="subcellular location">
    <subcellularLocation>
        <location evidence="1">Nucleus</location>
    </subcellularLocation>
</comment>
<organism evidence="9 10">
    <name type="scientific">Vicia faba</name>
    <name type="common">Broad bean</name>
    <name type="synonym">Faba vulgaris</name>
    <dbReference type="NCBI Taxonomy" id="3906"/>
    <lineage>
        <taxon>Eukaryota</taxon>
        <taxon>Viridiplantae</taxon>
        <taxon>Streptophyta</taxon>
        <taxon>Embryophyta</taxon>
        <taxon>Tracheophyta</taxon>
        <taxon>Spermatophyta</taxon>
        <taxon>Magnoliopsida</taxon>
        <taxon>eudicotyledons</taxon>
        <taxon>Gunneridae</taxon>
        <taxon>Pentapetalae</taxon>
        <taxon>rosids</taxon>
        <taxon>fabids</taxon>
        <taxon>Fabales</taxon>
        <taxon>Fabaceae</taxon>
        <taxon>Papilionoideae</taxon>
        <taxon>50 kb inversion clade</taxon>
        <taxon>NPAAA clade</taxon>
        <taxon>Hologalegina</taxon>
        <taxon>IRL clade</taxon>
        <taxon>Fabeae</taxon>
        <taxon>Vicia</taxon>
    </lineage>
</organism>
<keyword evidence="4" id="KW-0238">DNA-binding</keyword>
<sequence length="323" mass="36783">MGRHSCSLKQKLRKGLWSPEEDEKLFHYITIFGVGCWSSVPKLAGLQRCGKSCRLRWINYLRPDLKRGMFSQQEENLIITLHEVLGNRWAQIAAQLPGRTDNEIKNFWNSCLKKRLMKQGIDPATHKPFFNVTESVLKEENEKLSMLMPALSQPQTTLCSYSEALVMSDLNYHYNIGGLSFTEASRKILMNLDKPLLDPLCYNLSVSNYYSQPCLRQFEQNLFGSDSSYFFSSMPCLNSADNNNSVSEFGSLLVNENSCNSFSTMNDYQGCEMSSNMIENAGGLLSWEGENKILDPLLQFEVNATSLSEYLSNEANFDVFQHL</sequence>
<dbReference type="PROSITE" id="PS51294">
    <property type="entry name" value="HTH_MYB"/>
    <property type="match status" value="2"/>
</dbReference>
<dbReference type="InterPro" id="IPR001005">
    <property type="entry name" value="SANT/Myb"/>
</dbReference>
<keyword evidence="10" id="KW-1185">Reference proteome</keyword>
<feature type="domain" description="HTH myb-type" evidence="8">
    <location>
        <begin position="66"/>
        <end position="116"/>
    </location>
</feature>
<evidence type="ECO:0000256" key="6">
    <source>
        <dbReference type="ARBA" id="ARBA00023242"/>
    </source>
</evidence>
<evidence type="ECO:0000259" key="7">
    <source>
        <dbReference type="PROSITE" id="PS50090"/>
    </source>
</evidence>
<gene>
    <name evidence="9" type="ORF">VFH_II090080</name>
</gene>
<keyword evidence="3" id="KW-0805">Transcription regulation</keyword>
<dbReference type="FunFam" id="1.10.10.60:FF:000268">
    <property type="entry name" value="Transcription factor MYB86"/>
    <property type="match status" value="1"/>
</dbReference>
<feature type="domain" description="Myb-like" evidence="7">
    <location>
        <begin position="62"/>
        <end position="112"/>
    </location>
</feature>
<keyword evidence="2" id="KW-0677">Repeat</keyword>
<proteinExistence type="predicted"/>
<feature type="domain" description="HTH myb-type" evidence="8">
    <location>
        <begin position="9"/>
        <end position="65"/>
    </location>
</feature>
<dbReference type="Proteomes" id="UP001157006">
    <property type="component" value="Chromosome 2"/>
</dbReference>
<reference evidence="9 10" key="1">
    <citation type="submission" date="2023-01" db="EMBL/GenBank/DDBJ databases">
        <authorList>
            <person name="Kreplak J."/>
        </authorList>
    </citation>
    <scope>NUCLEOTIDE SEQUENCE [LARGE SCALE GENOMIC DNA]</scope>
</reference>
<dbReference type="PANTHER" id="PTHR47997">
    <property type="entry name" value="MYB DOMAIN PROTEIN 55"/>
    <property type="match status" value="1"/>
</dbReference>
<keyword evidence="6" id="KW-0539">Nucleus</keyword>
<dbReference type="InterPro" id="IPR009057">
    <property type="entry name" value="Homeodomain-like_sf"/>
</dbReference>
<dbReference type="GO" id="GO:0003677">
    <property type="term" value="F:DNA binding"/>
    <property type="evidence" value="ECO:0007669"/>
    <property type="project" value="UniProtKB-KW"/>
</dbReference>
<dbReference type="InterPro" id="IPR051953">
    <property type="entry name" value="Plant_SW-associated_TFs"/>
</dbReference>
<dbReference type="InterPro" id="IPR017930">
    <property type="entry name" value="Myb_dom"/>
</dbReference>
<evidence type="ECO:0000256" key="5">
    <source>
        <dbReference type="ARBA" id="ARBA00023163"/>
    </source>
</evidence>
<evidence type="ECO:0000256" key="2">
    <source>
        <dbReference type="ARBA" id="ARBA00022737"/>
    </source>
</evidence>
<dbReference type="CDD" id="cd00167">
    <property type="entry name" value="SANT"/>
    <property type="match status" value="2"/>
</dbReference>
<name>A0AAV0ZMI7_VICFA</name>
<evidence type="ECO:0000256" key="1">
    <source>
        <dbReference type="ARBA" id="ARBA00004123"/>
    </source>
</evidence>
<dbReference type="Gene3D" id="1.10.10.60">
    <property type="entry name" value="Homeodomain-like"/>
    <property type="match status" value="2"/>
</dbReference>